<feature type="chain" id="PRO_5042133538" description="Interleukin-17 receptor C/E N-terminal domain-containing protein" evidence="1">
    <location>
        <begin position="24"/>
        <end position="196"/>
    </location>
</feature>
<dbReference type="Proteomes" id="UP001239994">
    <property type="component" value="Unassembled WGS sequence"/>
</dbReference>
<evidence type="ECO:0000256" key="1">
    <source>
        <dbReference type="SAM" id="SignalP"/>
    </source>
</evidence>
<dbReference type="AlphaFoldDB" id="A0AAD9DQU8"/>
<comment type="caution">
    <text evidence="2">The sequence shown here is derived from an EMBL/GenBank/DDBJ whole genome shotgun (WGS) entry which is preliminary data.</text>
</comment>
<dbReference type="EMBL" id="JAROKS010000023">
    <property type="protein sequence ID" value="KAK1788492.1"/>
    <property type="molecule type" value="Genomic_DNA"/>
</dbReference>
<accession>A0AAD9DQU8</accession>
<keyword evidence="3" id="KW-1185">Reference proteome</keyword>
<gene>
    <name evidence="2" type="ORF">P4O66_016917</name>
</gene>
<keyword evidence="1" id="KW-0732">Signal</keyword>
<protein>
    <recommendedName>
        <fullName evidence="4">Interleukin-17 receptor C/E N-terminal domain-containing protein</fullName>
    </recommendedName>
</protein>
<organism evidence="2 3">
    <name type="scientific">Electrophorus voltai</name>
    <dbReference type="NCBI Taxonomy" id="2609070"/>
    <lineage>
        <taxon>Eukaryota</taxon>
        <taxon>Metazoa</taxon>
        <taxon>Chordata</taxon>
        <taxon>Craniata</taxon>
        <taxon>Vertebrata</taxon>
        <taxon>Euteleostomi</taxon>
        <taxon>Actinopterygii</taxon>
        <taxon>Neopterygii</taxon>
        <taxon>Teleostei</taxon>
        <taxon>Ostariophysi</taxon>
        <taxon>Gymnotiformes</taxon>
        <taxon>Gymnotoidei</taxon>
        <taxon>Gymnotidae</taxon>
        <taxon>Electrophorus</taxon>
    </lineage>
</organism>
<reference evidence="2" key="1">
    <citation type="submission" date="2023-03" db="EMBL/GenBank/DDBJ databases">
        <title>Electrophorus voltai genome.</title>
        <authorList>
            <person name="Bian C."/>
        </authorList>
    </citation>
    <scope>NUCLEOTIDE SEQUENCE</scope>
    <source>
        <strain evidence="2">CB-2022</strain>
        <tissue evidence="2">Muscle</tissue>
    </source>
</reference>
<name>A0AAD9DQU8_9TELE</name>
<evidence type="ECO:0008006" key="4">
    <source>
        <dbReference type="Google" id="ProtNLM"/>
    </source>
</evidence>
<sequence>MACVTSFWLQWGTLCSLLLFLFAQDISRDCKSKDDLLAEMSPDVALPSTCALDCTARTYSRVLESQDKRTVRFRDSYTERPEEYCWPTQIQCSSAQRLHNAFILVPVATTSSPAAVGLEVSSDARAERPRRHRGRALLPADCGLRFDVTQLLASKDRRPVLCVKVVPEQPGAPLTEGLRCPPFMVTTWEHWSQSDA</sequence>
<feature type="signal peptide" evidence="1">
    <location>
        <begin position="1"/>
        <end position="23"/>
    </location>
</feature>
<evidence type="ECO:0000313" key="2">
    <source>
        <dbReference type="EMBL" id="KAK1788492.1"/>
    </source>
</evidence>
<proteinExistence type="predicted"/>
<evidence type="ECO:0000313" key="3">
    <source>
        <dbReference type="Proteomes" id="UP001239994"/>
    </source>
</evidence>